<sequence length="109" mass="12214">MVESFSSKYYLTQINVIPYSGDRAVIDIEWAEQLRRKYANTYPLVFKLAVGSAHIPTYGEAGVPARTLAVPKELFESLNVDETEPTNVLLAKERTVDQLISLNLVDCHA</sequence>
<dbReference type="Proteomes" id="UP000296822">
    <property type="component" value="Chromosome"/>
</dbReference>
<dbReference type="RefSeq" id="WP_006065709.1">
    <property type="nucleotide sequence ID" value="NZ_CP031305.1"/>
</dbReference>
<dbReference type="KEGG" id="nbg:DV706_14105"/>
<accession>A0A4D6HQY2</accession>
<gene>
    <name evidence="1" type="ORF">DV706_14105</name>
</gene>
<dbReference type="GeneID" id="39852398"/>
<dbReference type="EMBL" id="CP031305">
    <property type="protein sequence ID" value="QCC55502.1"/>
    <property type="molecule type" value="Genomic_DNA"/>
</dbReference>
<evidence type="ECO:0000313" key="1">
    <source>
        <dbReference type="EMBL" id="QCC55502.1"/>
    </source>
</evidence>
<dbReference type="InterPro" id="IPR043825">
    <property type="entry name" value="DUF5802"/>
</dbReference>
<proteinExistence type="predicted"/>
<name>A0A4D6HQY2_9EURY</name>
<dbReference type="Pfam" id="PF19118">
    <property type="entry name" value="DUF5802"/>
    <property type="match status" value="1"/>
</dbReference>
<evidence type="ECO:0000313" key="2">
    <source>
        <dbReference type="Proteomes" id="UP000296822"/>
    </source>
</evidence>
<organism evidence="1 2">
    <name type="scientific">Natronorubrum bangense</name>
    <dbReference type="NCBI Taxonomy" id="61858"/>
    <lineage>
        <taxon>Archaea</taxon>
        <taxon>Methanobacteriati</taxon>
        <taxon>Methanobacteriota</taxon>
        <taxon>Stenosarchaea group</taxon>
        <taxon>Halobacteria</taxon>
        <taxon>Halobacteriales</taxon>
        <taxon>Natrialbaceae</taxon>
        <taxon>Natronorubrum</taxon>
    </lineage>
</organism>
<reference evidence="1 2" key="1">
    <citation type="journal article" date="2019" name="Nat. Commun.">
        <title>A new type of DNA phosphorothioation-based antiviral system in archaea.</title>
        <authorList>
            <person name="Xiong L."/>
            <person name="Liu S."/>
            <person name="Chen S."/>
            <person name="Xiao Y."/>
            <person name="Zhu B."/>
            <person name="Gao Y."/>
            <person name="Zhang Y."/>
            <person name="Chen B."/>
            <person name="Luo J."/>
            <person name="Deng Z."/>
            <person name="Chen X."/>
            <person name="Wang L."/>
            <person name="Chen S."/>
        </authorList>
    </citation>
    <scope>NUCLEOTIDE SEQUENCE [LARGE SCALE GENOMIC DNA]</scope>
    <source>
        <strain evidence="1 2">JCM 10635</strain>
    </source>
</reference>
<protein>
    <submittedName>
        <fullName evidence="1">Uncharacterized protein</fullName>
    </submittedName>
</protein>
<dbReference type="AlphaFoldDB" id="A0A4D6HQY2"/>